<reference evidence="1" key="1">
    <citation type="submission" date="2014-09" db="EMBL/GenBank/DDBJ databases">
        <authorList>
            <person name="Magalhaes I.L.F."/>
            <person name="Oliveira U."/>
            <person name="Santos F.R."/>
            <person name="Vidigal T.H.D.A."/>
            <person name="Brescovit A.D."/>
            <person name="Santos A.J."/>
        </authorList>
    </citation>
    <scope>NUCLEOTIDE SEQUENCE</scope>
    <source>
        <tissue evidence="1">Shoot tissue taken approximately 20 cm above the soil surface</tissue>
    </source>
</reference>
<dbReference type="EMBL" id="GBRH01275331">
    <property type="protein sequence ID" value="JAD22564.1"/>
    <property type="molecule type" value="Transcribed_RNA"/>
</dbReference>
<reference evidence="1" key="2">
    <citation type="journal article" date="2015" name="Data Brief">
        <title>Shoot transcriptome of the giant reed, Arundo donax.</title>
        <authorList>
            <person name="Barrero R.A."/>
            <person name="Guerrero F.D."/>
            <person name="Moolhuijzen P."/>
            <person name="Goolsby J.A."/>
            <person name="Tidwell J."/>
            <person name="Bellgard S.E."/>
            <person name="Bellgard M.I."/>
        </authorList>
    </citation>
    <scope>NUCLEOTIDE SEQUENCE</scope>
    <source>
        <tissue evidence="1">Shoot tissue taken approximately 20 cm above the soil surface</tissue>
    </source>
</reference>
<proteinExistence type="predicted"/>
<evidence type="ECO:0000313" key="1">
    <source>
        <dbReference type="EMBL" id="JAD22564.1"/>
    </source>
</evidence>
<name>A0A0A8Y9Q4_ARUDO</name>
<sequence length="17" mass="2019">MFCSSDLNIYPSHFNFP</sequence>
<dbReference type="AlphaFoldDB" id="A0A0A8Y9Q4"/>
<organism evidence="1">
    <name type="scientific">Arundo donax</name>
    <name type="common">Giant reed</name>
    <name type="synonym">Donax arundinaceus</name>
    <dbReference type="NCBI Taxonomy" id="35708"/>
    <lineage>
        <taxon>Eukaryota</taxon>
        <taxon>Viridiplantae</taxon>
        <taxon>Streptophyta</taxon>
        <taxon>Embryophyta</taxon>
        <taxon>Tracheophyta</taxon>
        <taxon>Spermatophyta</taxon>
        <taxon>Magnoliopsida</taxon>
        <taxon>Liliopsida</taxon>
        <taxon>Poales</taxon>
        <taxon>Poaceae</taxon>
        <taxon>PACMAD clade</taxon>
        <taxon>Arundinoideae</taxon>
        <taxon>Arundineae</taxon>
        <taxon>Arundo</taxon>
    </lineage>
</organism>
<protein>
    <submittedName>
        <fullName evidence="1">Uncharacterized protein</fullName>
    </submittedName>
</protein>
<accession>A0A0A8Y9Q4</accession>